<feature type="DNA-binding region" description="H-T-H motif" evidence="4">
    <location>
        <begin position="58"/>
        <end position="77"/>
    </location>
</feature>
<dbReference type="InterPro" id="IPR050109">
    <property type="entry name" value="HTH-type_TetR-like_transc_reg"/>
</dbReference>
<name>A0A024K2X4_9MYCO</name>
<dbReference type="PANTHER" id="PTHR30055:SF234">
    <property type="entry name" value="HTH-TYPE TRANSCRIPTIONAL REGULATOR BETI"/>
    <property type="match status" value="1"/>
</dbReference>
<dbReference type="SUPFAM" id="SSF46689">
    <property type="entry name" value="Homeodomain-like"/>
    <property type="match status" value="1"/>
</dbReference>
<organism evidence="6">
    <name type="scientific">Mycobacterium triplex</name>
    <dbReference type="NCBI Taxonomy" id="47839"/>
    <lineage>
        <taxon>Bacteria</taxon>
        <taxon>Bacillati</taxon>
        <taxon>Actinomycetota</taxon>
        <taxon>Actinomycetes</taxon>
        <taxon>Mycobacteriales</taxon>
        <taxon>Mycobacteriaceae</taxon>
        <taxon>Mycobacterium</taxon>
        <taxon>Mycobacterium simiae complex</taxon>
    </lineage>
</organism>
<evidence type="ECO:0000256" key="3">
    <source>
        <dbReference type="ARBA" id="ARBA00023163"/>
    </source>
</evidence>
<proteinExistence type="predicted"/>
<dbReference type="PRINTS" id="PR00455">
    <property type="entry name" value="HTHTETR"/>
</dbReference>
<feature type="domain" description="HTH tetR-type" evidence="5">
    <location>
        <begin position="35"/>
        <end position="95"/>
    </location>
</feature>
<dbReference type="PANTHER" id="PTHR30055">
    <property type="entry name" value="HTH-TYPE TRANSCRIPTIONAL REGULATOR RUTR"/>
    <property type="match status" value="1"/>
</dbReference>
<dbReference type="Pfam" id="PF00440">
    <property type="entry name" value="TetR_N"/>
    <property type="match status" value="1"/>
</dbReference>
<dbReference type="EMBL" id="HG964446">
    <property type="protein sequence ID" value="CDO90236.1"/>
    <property type="molecule type" value="Genomic_DNA"/>
</dbReference>
<dbReference type="HOGENOM" id="CLU_069356_27_3_11"/>
<evidence type="ECO:0000256" key="2">
    <source>
        <dbReference type="ARBA" id="ARBA00023125"/>
    </source>
</evidence>
<keyword evidence="3" id="KW-0804">Transcription</keyword>
<accession>A0A024K2X4</accession>
<dbReference type="InterPro" id="IPR001647">
    <property type="entry name" value="HTH_TetR"/>
</dbReference>
<gene>
    <name evidence="6" type="ORF">BN973_04629</name>
</gene>
<dbReference type="Proteomes" id="UP000028880">
    <property type="component" value="Unassembled WGS sequence"/>
</dbReference>
<evidence type="ECO:0000313" key="6">
    <source>
        <dbReference type="EMBL" id="CDO90236.1"/>
    </source>
</evidence>
<reference evidence="6" key="1">
    <citation type="journal article" date="2014" name="Genome Announc.">
        <title>Draft Genome Sequence of Mycobacterium triplex DSM 44626.</title>
        <authorList>
            <person name="Sassi M."/>
            <person name="Croce O."/>
            <person name="Robert C."/>
            <person name="Raoult D."/>
            <person name="Drancourt M."/>
        </authorList>
    </citation>
    <scope>NUCLEOTIDE SEQUENCE [LARGE SCALE GENOMIC DNA]</scope>
    <source>
        <strain evidence="6">DSM 44626</strain>
    </source>
</reference>
<dbReference type="GO" id="GO:0003700">
    <property type="term" value="F:DNA-binding transcription factor activity"/>
    <property type="evidence" value="ECO:0007669"/>
    <property type="project" value="TreeGrafter"/>
</dbReference>
<evidence type="ECO:0000256" key="4">
    <source>
        <dbReference type="PROSITE-ProRule" id="PRU00335"/>
    </source>
</evidence>
<reference evidence="6" key="2">
    <citation type="submission" date="2014-04" db="EMBL/GenBank/DDBJ databases">
        <authorList>
            <person name="Xu Y.W."/>
            <person name="Yang Q."/>
        </authorList>
    </citation>
    <scope>NUCLEOTIDE SEQUENCE</scope>
    <source>
        <strain evidence="6">DSM 44626</strain>
    </source>
</reference>
<dbReference type="AlphaFoldDB" id="A0A024K2X4"/>
<dbReference type="InterPro" id="IPR009057">
    <property type="entry name" value="Homeodomain-like_sf"/>
</dbReference>
<keyword evidence="2 4" id="KW-0238">DNA-binding</keyword>
<dbReference type="GO" id="GO:0000976">
    <property type="term" value="F:transcription cis-regulatory region binding"/>
    <property type="evidence" value="ECO:0007669"/>
    <property type="project" value="TreeGrafter"/>
</dbReference>
<evidence type="ECO:0000259" key="5">
    <source>
        <dbReference type="PROSITE" id="PS50977"/>
    </source>
</evidence>
<dbReference type="STRING" id="47839.BN973_04629"/>
<sequence>MSSKEARNAEFGVNSRVSPLADPVASPRNGRRGVDEIRALVLQAAHRLFSEQGYHGTTTRQIAEAAGVGESVLFRNFGSKAELFETTILAPFTEFVNQWAKTWNVTVAAQTDPAEVARSFVKGFYGLAAEHKELFRTLVAARVIGGEPVLAEVAARVSSKLADNLRSVQLVLTEHGAARHFRELDAPVAVALSVGSVLSLVLLDDWLFPSDQRRPGKSRQIEEAVQMLLYGVTGR</sequence>
<dbReference type="PROSITE" id="PS50977">
    <property type="entry name" value="HTH_TETR_2"/>
    <property type="match status" value="1"/>
</dbReference>
<keyword evidence="1" id="KW-0805">Transcription regulation</keyword>
<dbReference type="eggNOG" id="COG1309">
    <property type="taxonomic scope" value="Bacteria"/>
</dbReference>
<dbReference type="Gene3D" id="1.10.357.10">
    <property type="entry name" value="Tetracycline Repressor, domain 2"/>
    <property type="match status" value="1"/>
</dbReference>
<evidence type="ECO:0000256" key="1">
    <source>
        <dbReference type="ARBA" id="ARBA00023015"/>
    </source>
</evidence>
<protein>
    <submittedName>
        <fullName evidence="6">TetR family transcriptional regulator</fullName>
    </submittedName>
</protein>